<dbReference type="EMBL" id="LAZR01062913">
    <property type="protein sequence ID" value="KKK60551.1"/>
    <property type="molecule type" value="Genomic_DNA"/>
</dbReference>
<reference evidence="1" key="1">
    <citation type="journal article" date="2015" name="Nature">
        <title>Complex archaea that bridge the gap between prokaryotes and eukaryotes.</title>
        <authorList>
            <person name="Spang A."/>
            <person name="Saw J.H."/>
            <person name="Jorgensen S.L."/>
            <person name="Zaremba-Niedzwiedzka K."/>
            <person name="Martijn J."/>
            <person name="Lind A.E."/>
            <person name="van Eijk R."/>
            <person name="Schleper C."/>
            <person name="Guy L."/>
            <person name="Ettema T.J."/>
        </authorList>
    </citation>
    <scope>NUCLEOTIDE SEQUENCE</scope>
</reference>
<evidence type="ECO:0000313" key="1">
    <source>
        <dbReference type="EMBL" id="KKK60551.1"/>
    </source>
</evidence>
<sequence length="45" mass="5067">VVAFHEDLANSKGTKDMIARARKARVPVQVFNTSGPRQTELELRE</sequence>
<comment type="caution">
    <text evidence="1">The sequence shown here is derived from an EMBL/GenBank/DDBJ whole genome shotgun (WGS) entry which is preliminary data.</text>
</comment>
<name>A0A0F8ZKS6_9ZZZZ</name>
<proteinExistence type="predicted"/>
<accession>A0A0F8ZKS6</accession>
<protein>
    <submittedName>
        <fullName evidence="1">Uncharacterized protein</fullName>
    </submittedName>
</protein>
<gene>
    <name evidence="1" type="ORF">LCGC14_3023250</name>
</gene>
<dbReference type="AlphaFoldDB" id="A0A0F8ZKS6"/>
<feature type="non-terminal residue" evidence="1">
    <location>
        <position position="1"/>
    </location>
</feature>
<organism evidence="1">
    <name type="scientific">marine sediment metagenome</name>
    <dbReference type="NCBI Taxonomy" id="412755"/>
    <lineage>
        <taxon>unclassified sequences</taxon>
        <taxon>metagenomes</taxon>
        <taxon>ecological metagenomes</taxon>
    </lineage>
</organism>